<comment type="caution">
    <text evidence="3">The sequence shown here is derived from an EMBL/GenBank/DDBJ whole genome shotgun (WGS) entry which is preliminary data.</text>
</comment>
<protein>
    <submittedName>
        <fullName evidence="3">Uncharacterized protein</fullName>
    </submittedName>
</protein>
<dbReference type="AlphaFoldDB" id="A0A8S1HVY7"/>
<keyword evidence="2" id="KW-1133">Transmembrane helix</keyword>
<evidence type="ECO:0000256" key="2">
    <source>
        <dbReference type="SAM" id="Phobius"/>
    </source>
</evidence>
<dbReference type="EMBL" id="CAJGYM010000160">
    <property type="protein sequence ID" value="CAD6199207.1"/>
    <property type="molecule type" value="Genomic_DNA"/>
</dbReference>
<evidence type="ECO:0000256" key="1">
    <source>
        <dbReference type="SAM" id="MobiDB-lite"/>
    </source>
</evidence>
<feature type="region of interest" description="Disordered" evidence="1">
    <location>
        <begin position="54"/>
        <end position="80"/>
    </location>
</feature>
<evidence type="ECO:0000313" key="3">
    <source>
        <dbReference type="EMBL" id="CAD6199207.1"/>
    </source>
</evidence>
<name>A0A8S1HVY7_9PELO</name>
<evidence type="ECO:0000313" key="4">
    <source>
        <dbReference type="Proteomes" id="UP000835052"/>
    </source>
</evidence>
<keyword evidence="4" id="KW-1185">Reference proteome</keyword>
<dbReference type="Proteomes" id="UP000835052">
    <property type="component" value="Unassembled WGS sequence"/>
</dbReference>
<accession>A0A8S1HVY7</accession>
<keyword evidence="2" id="KW-0812">Transmembrane</keyword>
<feature type="transmembrane region" description="Helical" evidence="2">
    <location>
        <begin position="101"/>
        <end position="122"/>
    </location>
</feature>
<keyword evidence="2" id="KW-0472">Membrane</keyword>
<gene>
    <name evidence="3" type="ORF">CAUJ_LOCUS15111</name>
</gene>
<sequence length="244" mass="27190">MTTPKNVSISSTTIKSPTIVTESSTANTSVITTDDDFCGIDIFYSIHNNLKGKQDNGVSGKNDKRASSHPTAPWSHHLLREESADYRGGVPELSELSRGTMMSSFVVFLTLAIVGFVSAQLLDQRQEFGQPPLLPVGAPNGFGASPFGMGGAGGPHFGGHRFFGGGFMRRFGGMPFDEQTRLKFRECMNVKFPDRRRKFQELRAKMQGMSHEERRQFFMQRRNSPDGMRFRAAFHECIQASRNL</sequence>
<reference evidence="3" key="1">
    <citation type="submission" date="2020-10" db="EMBL/GenBank/DDBJ databases">
        <authorList>
            <person name="Kikuchi T."/>
        </authorList>
    </citation>
    <scope>NUCLEOTIDE SEQUENCE</scope>
    <source>
        <strain evidence="3">NKZ352</strain>
    </source>
</reference>
<proteinExistence type="predicted"/>
<organism evidence="3 4">
    <name type="scientific">Caenorhabditis auriculariae</name>
    <dbReference type="NCBI Taxonomy" id="2777116"/>
    <lineage>
        <taxon>Eukaryota</taxon>
        <taxon>Metazoa</taxon>
        <taxon>Ecdysozoa</taxon>
        <taxon>Nematoda</taxon>
        <taxon>Chromadorea</taxon>
        <taxon>Rhabditida</taxon>
        <taxon>Rhabditina</taxon>
        <taxon>Rhabditomorpha</taxon>
        <taxon>Rhabditoidea</taxon>
        <taxon>Rhabditidae</taxon>
        <taxon>Peloderinae</taxon>
        <taxon>Caenorhabditis</taxon>
    </lineage>
</organism>